<dbReference type="GeneID" id="78528150"/>
<dbReference type="GO" id="GO:0042744">
    <property type="term" value="P:hydrogen peroxide catabolic process"/>
    <property type="evidence" value="ECO:0007669"/>
    <property type="project" value="UniProtKB-KW"/>
</dbReference>
<evidence type="ECO:0000256" key="5">
    <source>
        <dbReference type="ARBA" id="ARBA00022559"/>
    </source>
</evidence>
<evidence type="ECO:0000256" key="1">
    <source>
        <dbReference type="ARBA" id="ARBA00001971"/>
    </source>
</evidence>
<feature type="compositionally biased region" description="Polar residues" evidence="14">
    <location>
        <begin position="7"/>
        <end position="22"/>
    </location>
</feature>
<dbReference type="FunFam" id="2.40.180.10:FF:000001">
    <property type="entry name" value="Catalase"/>
    <property type="match status" value="1"/>
</dbReference>
<dbReference type="InterPro" id="IPR011614">
    <property type="entry name" value="Catalase_core"/>
</dbReference>
<dbReference type="PRINTS" id="PR00067">
    <property type="entry name" value="CATALASE"/>
</dbReference>
<dbReference type="GO" id="GO:0004096">
    <property type="term" value="F:catalase activity"/>
    <property type="evidence" value="ECO:0007669"/>
    <property type="project" value="UniProtKB-EC"/>
</dbReference>
<sequence>MADIKNRLTTTAGAPVGDNQNSITIGPRGPLLLQDYQLIEKLAHQNRERIPERVVHAKGWGAFGTLTVTSTEVTQYTNAKLFNEVGKKTDLLLRFSTVAGEQGAADAERDVRGFSFKFYTEDGNWDLVGNNTPIFFVRDPYKFPDFIRTQKRHPRTNLRSPTAMWDFWSLSPESVHQVTILFSDRGLPVGPQYMNGYGSHTFSFWNDAGERYWCKFHFKTQQGHKHYTNEEAAEVIGKSRESYQEELYGAIHEGRFPKWTMYVQVMTQEQAKHTSYNPFDLTKVWPHSEFPLIEVGEIELNKNPENYFAQVEQAAFSPSNVVKGIGFSPDKMLQGRIFSYADAHRYRLGAHYEALPVNQPKAPVAHYHKDGLLRFFADNGNPDAYYEPNSFDGPAQDPSYNEPPMEVEGIAKRWEQPVGDDDFVQPRALWTMFSDEQKGRLYHNLAAAMHGIPDFIIERQLGHFAKVDPAYAQGVRDALATLDKSEEDRETHKDVDRMAMTEPHKNTEAEAPKFEGAK</sequence>
<protein>
    <recommendedName>
        <fullName evidence="4">catalase</fullName>
        <ecNumber evidence="4">1.11.1.6</ecNumber>
    </recommendedName>
</protein>
<dbReference type="PANTHER" id="PTHR11465:SF61">
    <property type="entry name" value="CATALASE"/>
    <property type="match status" value="1"/>
</dbReference>
<evidence type="ECO:0000256" key="3">
    <source>
        <dbReference type="ARBA" id="ARBA00005329"/>
    </source>
</evidence>
<keyword evidence="17" id="KW-1185">Reference proteome</keyword>
<feature type="region of interest" description="Disordered" evidence="14">
    <location>
        <begin position="1"/>
        <end position="22"/>
    </location>
</feature>
<evidence type="ECO:0000256" key="12">
    <source>
        <dbReference type="PIRSR" id="PIRSR038928-1"/>
    </source>
</evidence>
<evidence type="ECO:0000259" key="15">
    <source>
        <dbReference type="SMART" id="SM01060"/>
    </source>
</evidence>
<comment type="catalytic activity">
    <reaction evidence="11">
        <text>2 H2O2 = O2 + 2 H2O</text>
        <dbReference type="Rhea" id="RHEA:20309"/>
        <dbReference type="ChEBI" id="CHEBI:15377"/>
        <dbReference type="ChEBI" id="CHEBI:15379"/>
        <dbReference type="ChEBI" id="CHEBI:16240"/>
        <dbReference type="EC" id="1.11.1.6"/>
    </reaction>
</comment>
<reference evidence="16 17" key="1">
    <citation type="submission" date="2014-08" db="EMBL/GenBank/DDBJ databases">
        <title>Whole genome shotgun sequence of Sphingomonas paucimobilis NBRC 13935.</title>
        <authorList>
            <person name="Hosoyama A."/>
            <person name="Hashimoto M."/>
            <person name="Hosoyama Y."/>
            <person name="Noguchi M."/>
            <person name="Uohara A."/>
            <person name="Ohji S."/>
            <person name="Katano-Makiyama Y."/>
            <person name="Ichikawa N."/>
            <person name="Kimura A."/>
            <person name="Yamazoe A."/>
            <person name="Fujita N."/>
        </authorList>
    </citation>
    <scope>NUCLEOTIDE SEQUENCE [LARGE SCALE GENOMIC DNA]</scope>
    <source>
        <strain evidence="16 17">NBRC 13935</strain>
    </source>
</reference>
<name>A0A0C9M5F7_SPHPI</name>
<dbReference type="SMART" id="SM01060">
    <property type="entry name" value="Catalase"/>
    <property type="match status" value="1"/>
</dbReference>
<dbReference type="PROSITE" id="PS00437">
    <property type="entry name" value="CATALASE_1"/>
    <property type="match status" value="1"/>
</dbReference>
<dbReference type="Pfam" id="PF06628">
    <property type="entry name" value="Catalase-rel"/>
    <property type="match status" value="1"/>
</dbReference>
<dbReference type="GO" id="GO:0046872">
    <property type="term" value="F:metal ion binding"/>
    <property type="evidence" value="ECO:0007669"/>
    <property type="project" value="UniProtKB-KW"/>
</dbReference>
<dbReference type="CDD" id="cd08156">
    <property type="entry name" value="catalase_clade_3"/>
    <property type="match status" value="1"/>
</dbReference>
<gene>
    <name evidence="16" type="primary">katA</name>
    <name evidence="16" type="ORF">SP6_58_00350</name>
</gene>
<feature type="region of interest" description="Disordered" evidence="14">
    <location>
        <begin position="483"/>
        <end position="518"/>
    </location>
</feature>
<proteinExistence type="inferred from homology"/>
<keyword evidence="9 13" id="KW-0408">Iron</keyword>
<keyword evidence="7 13" id="KW-0479">Metal-binding</keyword>
<dbReference type="GO" id="GO:0020037">
    <property type="term" value="F:heme binding"/>
    <property type="evidence" value="ECO:0007669"/>
    <property type="project" value="InterPro"/>
</dbReference>
<evidence type="ECO:0000256" key="2">
    <source>
        <dbReference type="ARBA" id="ARBA00002974"/>
    </source>
</evidence>
<dbReference type="InterPro" id="IPR024711">
    <property type="entry name" value="Catalase_clade1/3"/>
</dbReference>
<feature type="binding site" description="axial binding residue" evidence="13">
    <location>
        <position position="340"/>
    </location>
    <ligand>
        <name>heme</name>
        <dbReference type="ChEBI" id="CHEBI:30413"/>
    </ligand>
    <ligandPart>
        <name>Fe</name>
        <dbReference type="ChEBI" id="CHEBI:18248"/>
    </ligandPart>
</feature>
<keyword evidence="5" id="KW-0575">Peroxidase</keyword>
<evidence type="ECO:0000256" key="8">
    <source>
        <dbReference type="ARBA" id="ARBA00023002"/>
    </source>
</evidence>
<dbReference type="EMBL" id="BBJS01000058">
    <property type="protein sequence ID" value="GAN15480.1"/>
    <property type="molecule type" value="Genomic_DNA"/>
</dbReference>
<dbReference type="AlphaFoldDB" id="A0A0C9M5F7"/>
<dbReference type="InterPro" id="IPR018028">
    <property type="entry name" value="Catalase"/>
</dbReference>
<evidence type="ECO:0000256" key="14">
    <source>
        <dbReference type="SAM" id="MobiDB-lite"/>
    </source>
</evidence>
<dbReference type="Proteomes" id="UP000032025">
    <property type="component" value="Unassembled WGS sequence"/>
</dbReference>
<dbReference type="InterPro" id="IPR020835">
    <property type="entry name" value="Catalase_sf"/>
</dbReference>
<dbReference type="RefSeq" id="WP_007406996.1">
    <property type="nucleotide sequence ID" value="NZ_BBJS01000058.1"/>
</dbReference>
<dbReference type="EC" id="1.11.1.6" evidence="4"/>
<dbReference type="InterPro" id="IPR040333">
    <property type="entry name" value="Catalase_3"/>
</dbReference>
<dbReference type="SUPFAM" id="SSF56634">
    <property type="entry name" value="Heme-dependent catalase-like"/>
    <property type="match status" value="1"/>
</dbReference>
<feature type="active site" evidence="12">
    <location>
        <position position="56"/>
    </location>
</feature>
<accession>A0A0C9M5F7</accession>
<evidence type="ECO:0000256" key="7">
    <source>
        <dbReference type="ARBA" id="ARBA00022723"/>
    </source>
</evidence>
<dbReference type="InterPro" id="IPR002226">
    <property type="entry name" value="Catalase_haem_BS"/>
</dbReference>
<comment type="caution">
    <text evidence="16">The sequence shown here is derived from an EMBL/GenBank/DDBJ whole genome shotgun (WGS) entry which is preliminary data.</text>
</comment>
<evidence type="ECO:0000256" key="4">
    <source>
        <dbReference type="ARBA" id="ARBA00012314"/>
    </source>
</evidence>
<dbReference type="GO" id="GO:0042542">
    <property type="term" value="P:response to hydrogen peroxide"/>
    <property type="evidence" value="ECO:0007669"/>
    <property type="project" value="TreeGrafter"/>
</dbReference>
<dbReference type="PROSITE" id="PS51402">
    <property type="entry name" value="CATALASE_3"/>
    <property type="match status" value="1"/>
</dbReference>
<evidence type="ECO:0000256" key="10">
    <source>
        <dbReference type="ARBA" id="ARBA00023324"/>
    </source>
</evidence>
<evidence type="ECO:0000256" key="11">
    <source>
        <dbReference type="ARBA" id="ARBA00049254"/>
    </source>
</evidence>
<feature type="active site" evidence="12">
    <location>
        <position position="130"/>
    </location>
</feature>
<keyword evidence="6 13" id="KW-0349">Heme</keyword>
<dbReference type="PANTHER" id="PTHR11465">
    <property type="entry name" value="CATALASE"/>
    <property type="match status" value="1"/>
</dbReference>
<dbReference type="InterPro" id="IPR010582">
    <property type="entry name" value="Catalase_immune_responsive"/>
</dbReference>
<keyword evidence="8" id="KW-0560">Oxidoreductase</keyword>
<evidence type="ECO:0000256" key="13">
    <source>
        <dbReference type="PIRSR" id="PIRSR038928-2"/>
    </source>
</evidence>
<comment type="function">
    <text evidence="2">Decomposes hydrogen peroxide into water and oxygen; serves to protect cells from the toxic effects of hydrogen peroxide.</text>
</comment>
<evidence type="ECO:0000256" key="9">
    <source>
        <dbReference type="ARBA" id="ARBA00023004"/>
    </source>
</evidence>
<evidence type="ECO:0000313" key="16">
    <source>
        <dbReference type="EMBL" id="GAN15480.1"/>
    </source>
</evidence>
<dbReference type="PIRSF" id="PIRSF038928">
    <property type="entry name" value="Catalase_clade1-3"/>
    <property type="match status" value="1"/>
</dbReference>
<evidence type="ECO:0000313" key="17">
    <source>
        <dbReference type="Proteomes" id="UP000032025"/>
    </source>
</evidence>
<comment type="similarity">
    <text evidence="3">Belongs to the catalase family.</text>
</comment>
<feature type="domain" description="Catalase core" evidence="15">
    <location>
        <begin position="9"/>
        <end position="395"/>
    </location>
</feature>
<comment type="cofactor">
    <cofactor evidence="1 13">
        <name>heme</name>
        <dbReference type="ChEBI" id="CHEBI:30413"/>
    </cofactor>
</comment>
<dbReference type="GO" id="GO:0005737">
    <property type="term" value="C:cytoplasm"/>
    <property type="evidence" value="ECO:0007669"/>
    <property type="project" value="TreeGrafter"/>
</dbReference>
<dbReference type="Gene3D" id="2.40.180.10">
    <property type="entry name" value="Catalase core domain"/>
    <property type="match status" value="1"/>
</dbReference>
<organism evidence="16 17">
    <name type="scientific">Sphingomonas paucimobilis NBRC 13935</name>
    <dbReference type="NCBI Taxonomy" id="1219050"/>
    <lineage>
        <taxon>Bacteria</taxon>
        <taxon>Pseudomonadati</taxon>
        <taxon>Pseudomonadota</taxon>
        <taxon>Alphaproteobacteria</taxon>
        <taxon>Sphingomonadales</taxon>
        <taxon>Sphingomonadaceae</taxon>
        <taxon>Sphingomonas</taxon>
    </lineage>
</organism>
<dbReference type="Pfam" id="PF00199">
    <property type="entry name" value="Catalase"/>
    <property type="match status" value="1"/>
</dbReference>
<keyword evidence="10" id="KW-0376">Hydrogen peroxide</keyword>
<evidence type="ECO:0000256" key="6">
    <source>
        <dbReference type="ARBA" id="ARBA00022617"/>
    </source>
</evidence>